<protein>
    <recommendedName>
        <fullName evidence="2">ABC transporter substrate-binding protein</fullName>
    </recommendedName>
</protein>
<evidence type="ECO:0008006" key="2">
    <source>
        <dbReference type="Google" id="ProtNLM"/>
    </source>
</evidence>
<accession>A0A382S4K9</accession>
<gene>
    <name evidence="1" type="ORF">METZ01_LOCUS357356</name>
</gene>
<dbReference type="EMBL" id="UINC01126185">
    <property type="protein sequence ID" value="SVD04502.1"/>
    <property type="molecule type" value="Genomic_DNA"/>
</dbReference>
<dbReference type="AlphaFoldDB" id="A0A382S4K9"/>
<sequence length="95" mass="10308">MKLFHKFVLPVCLSLFSSGVALAADKILVLMPDASGAHSALLGLEEEAAGDLELIKEFVTKKTSVSDIKAAFEKVKPSAVVLMNNPTVVKYRQYQ</sequence>
<evidence type="ECO:0000313" key="1">
    <source>
        <dbReference type="EMBL" id="SVD04502.1"/>
    </source>
</evidence>
<proteinExistence type="predicted"/>
<organism evidence="1">
    <name type="scientific">marine metagenome</name>
    <dbReference type="NCBI Taxonomy" id="408172"/>
    <lineage>
        <taxon>unclassified sequences</taxon>
        <taxon>metagenomes</taxon>
        <taxon>ecological metagenomes</taxon>
    </lineage>
</organism>
<feature type="non-terminal residue" evidence="1">
    <location>
        <position position="95"/>
    </location>
</feature>
<reference evidence="1" key="1">
    <citation type="submission" date="2018-05" db="EMBL/GenBank/DDBJ databases">
        <authorList>
            <person name="Lanie J.A."/>
            <person name="Ng W.-L."/>
            <person name="Kazmierczak K.M."/>
            <person name="Andrzejewski T.M."/>
            <person name="Davidsen T.M."/>
            <person name="Wayne K.J."/>
            <person name="Tettelin H."/>
            <person name="Glass J.I."/>
            <person name="Rusch D."/>
            <person name="Podicherti R."/>
            <person name="Tsui H.-C.T."/>
            <person name="Winkler M.E."/>
        </authorList>
    </citation>
    <scope>NUCLEOTIDE SEQUENCE</scope>
</reference>
<name>A0A382S4K9_9ZZZZ</name>